<reference evidence="2 5" key="2">
    <citation type="submission" date="2019-02" db="EMBL/GenBank/DDBJ databases">
        <title>Complete genome sequence of Desulfobacter hydrogenophilus AcRS1.</title>
        <authorList>
            <person name="Marietou A."/>
            <person name="Lund M.B."/>
            <person name="Marshall I.P.G."/>
            <person name="Schreiber L."/>
            <person name="Jorgensen B."/>
        </authorList>
    </citation>
    <scope>NUCLEOTIDE SEQUENCE [LARGE SCALE GENOMIC DNA]</scope>
    <source>
        <strain evidence="2 5">AcRS1</strain>
    </source>
</reference>
<dbReference type="SUPFAM" id="SSF50346">
    <property type="entry name" value="PRC-barrel domain"/>
    <property type="match status" value="2"/>
</dbReference>
<evidence type="ECO:0000313" key="3">
    <source>
        <dbReference type="EMBL" id="RAM04003.1"/>
    </source>
</evidence>
<dbReference type="Gene3D" id="3.90.50.10">
    <property type="entry name" value="Photosynthetic Reaction Center, subunit H, domain 2"/>
    <property type="match status" value="2"/>
</dbReference>
<protein>
    <submittedName>
        <fullName evidence="3">PRC-barrel domain containing protein</fullName>
    </submittedName>
</protein>
<evidence type="ECO:0000313" key="2">
    <source>
        <dbReference type="EMBL" id="QBH13019.1"/>
    </source>
</evidence>
<dbReference type="InterPro" id="IPR011033">
    <property type="entry name" value="PRC_barrel-like_sf"/>
</dbReference>
<feature type="domain" description="PRC-barrel" evidence="1">
    <location>
        <begin position="160"/>
        <end position="206"/>
    </location>
</feature>
<dbReference type="OrthoDB" id="9793882at2"/>
<sequence length="267" mass="31149">MLRSANELIGYKLSALDQIVGSCKDFLFDDRWWTIRHMLADTGGWLIGQKVLISPMSITKQDWKTRHIYLNITKEQIEKCPSPSEDETVSRAHERKISQYYRIPYYWVDSGLWGGTAYPEEMDREISKMIPHSQQEESDEEGENHLRSLKEVTGYYIKANDGNIGHVEEFIMDEKTWALRYVVVDTRNWLPGGKKVLLPLKWAKSVSWANTEFEINLNKADIENGPEFDSKKPITIEYEAQIYDYYGRPFEVSIDKTTQQHIANPFV</sequence>
<dbReference type="EMBL" id="CP036313">
    <property type="protein sequence ID" value="QBH13019.1"/>
    <property type="molecule type" value="Genomic_DNA"/>
</dbReference>
<name>A0A328FL90_9BACT</name>
<evidence type="ECO:0000313" key="5">
    <source>
        <dbReference type="Proteomes" id="UP000293902"/>
    </source>
</evidence>
<organism evidence="3 4">
    <name type="scientific">Desulfobacter hydrogenophilus</name>
    <dbReference type="NCBI Taxonomy" id="2291"/>
    <lineage>
        <taxon>Bacteria</taxon>
        <taxon>Pseudomonadati</taxon>
        <taxon>Thermodesulfobacteriota</taxon>
        <taxon>Desulfobacteria</taxon>
        <taxon>Desulfobacterales</taxon>
        <taxon>Desulfobacteraceae</taxon>
        <taxon>Desulfobacter</taxon>
    </lineage>
</organism>
<dbReference type="RefSeq" id="WP_111952718.1">
    <property type="nucleotide sequence ID" value="NZ_CP036313.1"/>
</dbReference>
<reference evidence="3 4" key="1">
    <citation type="submission" date="2018-06" db="EMBL/GenBank/DDBJ databases">
        <title>Complete Genome Sequence of Desulfobacter hydrogenophilus (DSM3380).</title>
        <authorList>
            <person name="Marietou A."/>
            <person name="Schreiber L."/>
            <person name="Marshall I."/>
            <person name="Jorgensen B."/>
        </authorList>
    </citation>
    <scope>NUCLEOTIDE SEQUENCE [LARGE SCALE GENOMIC DNA]</scope>
    <source>
        <strain evidence="3 4">DSM 3380</strain>
    </source>
</reference>
<dbReference type="Pfam" id="PF05239">
    <property type="entry name" value="PRC"/>
    <property type="match status" value="1"/>
</dbReference>
<accession>A0A328FL90</accession>
<keyword evidence="5" id="KW-1185">Reference proteome</keyword>
<dbReference type="Proteomes" id="UP000248798">
    <property type="component" value="Unassembled WGS sequence"/>
</dbReference>
<dbReference type="GO" id="GO:0030077">
    <property type="term" value="C:plasma membrane light-harvesting complex"/>
    <property type="evidence" value="ECO:0007669"/>
    <property type="project" value="InterPro"/>
</dbReference>
<dbReference type="InterPro" id="IPR014747">
    <property type="entry name" value="Bac_photo_RC_H_C"/>
</dbReference>
<gene>
    <name evidence="3" type="ORF">DO021_00855</name>
    <name evidence="2" type="ORF">EYB58_08870</name>
</gene>
<dbReference type="Proteomes" id="UP000293902">
    <property type="component" value="Chromosome"/>
</dbReference>
<evidence type="ECO:0000259" key="1">
    <source>
        <dbReference type="Pfam" id="PF05239"/>
    </source>
</evidence>
<dbReference type="AlphaFoldDB" id="A0A328FL90"/>
<dbReference type="EMBL" id="QLNI01000001">
    <property type="protein sequence ID" value="RAM04003.1"/>
    <property type="molecule type" value="Genomic_DNA"/>
</dbReference>
<dbReference type="InterPro" id="IPR027275">
    <property type="entry name" value="PRC-brl_dom"/>
</dbReference>
<dbReference type="GO" id="GO:0019684">
    <property type="term" value="P:photosynthesis, light reaction"/>
    <property type="evidence" value="ECO:0007669"/>
    <property type="project" value="InterPro"/>
</dbReference>
<proteinExistence type="predicted"/>
<evidence type="ECO:0000313" key="4">
    <source>
        <dbReference type="Proteomes" id="UP000248798"/>
    </source>
</evidence>